<accession>A0ABY3SEM2</accession>
<evidence type="ECO:0000256" key="2">
    <source>
        <dbReference type="SAM" id="SignalP"/>
    </source>
</evidence>
<evidence type="ECO:0000256" key="1">
    <source>
        <dbReference type="SAM" id="MobiDB-lite"/>
    </source>
</evidence>
<dbReference type="Proteomes" id="UP001649230">
    <property type="component" value="Chromosome"/>
</dbReference>
<evidence type="ECO:0000313" key="5">
    <source>
        <dbReference type="Proteomes" id="UP001649230"/>
    </source>
</evidence>
<dbReference type="PROSITE" id="PS51257">
    <property type="entry name" value="PROKAR_LIPOPROTEIN"/>
    <property type="match status" value="1"/>
</dbReference>
<feature type="region of interest" description="Disordered" evidence="1">
    <location>
        <begin position="25"/>
        <end position="53"/>
    </location>
</feature>
<feature type="signal peptide" evidence="2">
    <location>
        <begin position="1"/>
        <end position="23"/>
    </location>
</feature>
<reference evidence="4 5" key="1">
    <citation type="journal article" date="2024" name="Int. J. Syst. Evol. Microbiol.">
        <title>Paenibacillus hexagrammi sp. nov., a novel bacterium isolated from the gut content of Hexagrammos agrammus.</title>
        <authorList>
            <person name="Jung H.K."/>
            <person name="Kim D.G."/>
            <person name="Zin H."/>
            <person name="Park J."/>
            <person name="Jung H."/>
            <person name="Kim Y.O."/>
            <person name="Kong H.J."/>
            <person name="Kim J.W."/>
            <person name="Kim Y.S."/>
        </authorList>
    </citation>
    <scope>NUCLEOTIDE SEQUENCE [LARGE SCALE GENOMIC DNA]</scope>
    <source>
        <strain evidence="4 5">YPD9-1</strain>
    </source>
</reference>
<dbReference type="PANTHER" id="PTHR43649:SF17">
    <property type="entry name" value="ABC TRANSPORTER SOLUTE BINDING PROTEIN-SUGAR TRANSPORT"/>
    <property type="match status" value="1"/>
</dbReference>
<dbReference type="SUPFAM" id="SSF53850">
    <property type="entry name" value="Periplasmic binding protein-like II"/>
    <property type="match status" value="1"/>
</dbReference>
<organism evidence="4 5">
    <name type="scientific">Paenibacillus hexagrammi</name>
    <dbReference type="NCBI Taxonomy" id="2908839"/>
    <lineage>
        <taxon>Bacteria</taxon>
        <taxon>Bacillati</taxon>
        <taxon>Bacillota</taxon>
        <taxon>Bacilli</taxon>
        <taxon>Bacillales</taxon>
        <taxon>Paenibacillaceae</taxon>
        <taxon>Paenibacillus</taxon>
    </lineage>
</organism>
<dbReference type="PANTHER" id="PTHR43649">
    <property type="entry name" value="ARABINOSE-BINDING PROTEIN-RELATED"/>
    <property type="match status" value="1"/>
</dbReference>
<proteinExistence type="predicted"/>
<dbReference type="PROSITE" id="PS50008">
    <property type="entry name" value="PIPLC_Y_DOMAIN"/>
    <property type="match status" value="1"/>
</dbReference>
<evidence type="ECO:0000313" key="4">
    <source>
        <dbReference type="EMBL" id="UJF32437.1"/>
    </source>
</evidence>
<dbReference type="Pfam" id="PF12010">
    <property type="entry name" value="DUF3502"/>
    <property type="match status" value="1"/>
</dbReference>
<feature type="domain" description="PI-PLC Y-box" evidence="3">
    <location>
        <begin position="408"/>
        <end position="460"/>
    </location>
</feature>
<dbReference type="Gene3D" id="3.40.190.10">
    <property type="entry name" value="Periplasmic binding protein-like II"/>
    <property type="match status" value="2"/>
</dbReference>
<dbReference type="RefSeq" id="WP_235118781.1">
    <property type="nucleotide sequence ID" value="NZ_CP090978.1"/>
</dbReference>
<keyword evidence="2" id="KW-0732">Signal</keyword>
<gene>
    <name evidence="4" type="ORF">L0M14_22495</name>
</gene>
<name>A0ABY3SEM2_9BACL</name>
<sequence>MKSIRKSAVVLAATAMSLSLALAGCSSSSSNEAGSGSTQAPAASGSPAATKAASSSDLKPYEIKMVYPGTAQPDQAKVEEAMNKILKEKINATIKLMPIDWGQWDNKTNLMIASREDFDILFTAQWNGHAVNVGKGALLPLNDLLSQYGKGITDSLDPNFLEGAKIDGKNYGVPTNKELAASGGIVYRTDIAKELGLDLSNVKTIQDLEPILKTVKEKKPEMTALFLREGDNFNAHYFAQYDFLGDATIPGTIMKDGDSTKVIPVWDQPRYKETLKITRDFYQKGYVNKDAATTQLSYQDAMKTGNVFMITQSLKPGKDAEMAASTGLIGKLGQVEMTARTISTGDSAGSMLGISASSKDPARAMMFINLLHTDKALNNLINFGIEGVHYTKVEGKDNIIKATDAGKNYAPGAAWMFGNQFLNYLFENEDPQKWEKYKEFNKSGKKSPGLGFTFNSEPVKTEVAAAVNVEKEFNAALDTGSVDPDATLAKYQEKMKAAGMDKIIAEKQKQFDAFLATKK</sequence>
<dbReference type="InterPro" id="IPR050490">
    <property type="entry name" value="Bact_solute-bd_prot1"/>
</dbReference>
<dbReference type="InterPro" id="IPR001711">
    <property type="entry name" value="PLipase_C_Pinositol-sp_Y"/>
</dbReference>
<protein>
    <submittedName>
        <fullName evidence="4">ABC transporter substrate-binding protein</fullName>
    </submittedName>
</protein>
<keyword evidence="5" id="KW-1185">Reference proteome</keyword>
<dbReference type="InterPro" id="IPR022627">
    <property type="entry name" value="DUF3502"/>
</dbReference>
<evidence type="ECO:0000259" key="3">
    <source>
        <dbReference type="PROSITE" id="PS50008"/>
    </source>
</evidence>
<dbReference type="EMBL" id="CP090978">
    <property type="protein sequence ID" value="UJF32437.1"/>
    <property type="molecule type" value="Genomic_DNA"/>
</dbReference>
<feature type="chain" id="PRO_5046171480" evidence="2">
    <location>
        <begin position="24"/>
        <end position="519"/>
    </location>
</feature>